<proteinExistence type="predicted"/>
<dbReference type="Pfam" id="PF18986">
    <property type="entry name" value="DUF5719"/>
    <property type="match status" value="1"/>
</dbReference>
<dbReference type="STRING" id="1220554.GCA_001552135_06721"/>
<dbReference type="InterPro" id="IPR043777">
    <property type="entry name" value="DUF5719"/>
</dbReference>
<protein>
    <recommendedName>
        <fullName evidence="3">Secreted protein</fullName>
    </recommendedName>
</protein>
<gene>
    <name evidence="1" type="ORF">FXF69_03660</name>
</gene>
<dbReference type="RefSeq" id="WP_067901094.1">
    <property type="nucleotide sequence ID" value="NZ_VSFG01000001.1"/>
</dbReference>
<comment type="caution">
    <text evidence="1">The sequence shown here is derived from an EMBL/GenBank/DDBJ whole genome shotgun (WGS) entry which is preliminary data.</text>
</comment>
<sequence>MNLDRVLRLFGMRYASAALMLVAVAALYGAATFSRPGEAAGKGGRAPVTSAVLVCPGHEGGRLAVQSAGGRRGAGRADVIPTEGGSALATMTSPGQGWGKDTKPGDDSYTLRATGALAAGLEAEQTTDRGSGDDRGLAGARCAAPGTDTWFVGPGPDAADEVVLYLTNVDSQPASVDLAALSGEGPLDTVEGRGTRVDPYTTKVVRIGESDEGLGDIVKSAADLALRVRTTSGRVAASLRVRAGKGKGVEWVPASPAPAASLIVPGVPGGAGQRRLLVSVPGDADAQIKVWVVTKDGTFVPAGQDVLDAPAKTVTSLALDGALSGRAAAVRLVADRPVLAGFAAERGADIAYGTAAAPLGPAGPGIVADNRFDSTLLLSAPAGAATVQVTTVIARGGSAPREIGVPAGRTVESRLAAPDGDPGFGVIITPKPGSGPVYAARTLSKGKGEEFLFTVLPIVPAVTTIDLPGTADSQSALTPG</sequence>
<dbReference type="AlphaFoldDB" id="A0A5D0NVA1"/>
<name>A0A5D0NVA1_9ACTN</name>
<evidence type="ECO:0008006" key="3">
    <source>
        <dbReference type="Google" id="ProtNLM"/>
    </source>
</evidence>
<evidence type="ECO:0000313" key="2">
    <source>
        <dbReference type="Proteomes" id="UP000323380"/>
    </source>
</evidence>
<reference evidence="1 2" key="1">
    <citation type="submission" date="2019-08" db="EMBL/GenBank/DDBJ databases">
        <title>Actinomadura sp. nov. CYP1-5 isolated from mountain soil.</title>
        <authorList>
            <person name="Songsumanus A."/>
            <person name="Kuncharoen N."/>
            <person name="Kudo T."/>
            <person name="Yuki M."/>
            <person name="Igarashi Y."/>
            <person name="Tanasupawat S."/>
        </authorList>
    </citation>
    <scope>NUCLEOTIDE SEQUENCE [LARGE SCALE GENOMIC DNA]</scope>
    <source>
        <strain evidence="1 2">JCM 14158</strain>
    </source>
</reference>
<dbReference type="Proteomes" id="UP000323380">
    <property type="component" value="Unassembled WGS sequence"/>
</dbReference>
<accession>A0A5D0NVA1</accession>
<dbReference type="EMBL" id="VSFG01000001">
    <property type="protein sequence ID" value="TYB48317.1"/>
    <property type="molecule type" value="Genomic_DNA"/>
</dbReference>
<keyword evidence="2" id="KW-1185">Reference proteome</keyword>
<evidence type="ECO:0000313" key="1">
    <source>
        <dbReference type="EMBL" id="TYB48317.1"/>
    </source>
</evidence>
<organism evidence="1 2">
    <name type="scientific">Actinomadura chibensis</name>
    <dbReference type="NCBI Taxonomy" id="392828"/>
    <lineage>
        <taxon>Bacteria</taxon>
        <taxon>Bacillati</taxon>
        <taxon>Actinomycetota</taxon>
        <taxon>Actinomycetes</taxon>
        <taxon>Streptosporangiales</taxon>
        <taxon>Thermomonosporaceae</taxon>
        <taxon>Actinomadura</taxon>
    </lineage>
</organism>